<organism evidence="1 2">
    <name type="scientific">Heracleum sosnowskyi</name>
    <dbReference type="NCBI Taxonomy" id="360622"/>
    <lineage>
        <taxon>Eukaryota</taxon>
        <taxon>Viridiplantae</taxon>
        <taxon>Streptophyta</taxon>
        <taxon>Embryophyta</taxon>
        <taxon>Tracheophyta</taxon>
        <taxon>Spermatophyta</taxon>
        <taxon>Magnoliopsida</taxon>
        <taxon>eudicotyledons</taxon>
        <taxon>Gunneridae</taxon>
        <taxon>Pentapetalae</taxon>
        <taxon>asterids</taxon>
        <taxon>campanulids</taxon>
        <taxon>Apiales</taxon>
        <taxon>Apiaceae</taxon>
        <taxon>Apioideae</taxon>
        <taxon>apioid superclade</taxon>
        <taxon>Tordylieae</taxon>
        <taxon>Tordyliinae</taxon>
        <taxon>Heracleum</taxon>
    </lineage>
</organism>
<accession>A0AAD8HNZ1</accession>
<sequence length="427" mass="48430">MTFSKMEGSNSTISSESNDIHKDVGIKKPIEMKLMDLFSGCGVMSTELCLGANMTGVTLVTKWAVDLNEYAYESLKYNHPEIEVRNEKVEEFLTFLKEWESLCSLFLLIGDKSHQKHISPPEMDNIEEDEEEEVDNEEIFEIRRKGYGEDGDTLELEDGLCGAKDKLQEFLTDGFNSMILLLSGDVDVICGGFLGRYALARLVGMNYQARLGMMVAGAYGLPLLVSYACVWGAHHIIKSPQYPLPTHNVVLRGHSPLELESNVVTYDEGSAPELKNKLFLGDAISDFSRMENNESRDEMPYNSEPRTEFQKFIRSSKEVMPGLTTGQQNSVLYDHRPLKLNNDDYQRVCQIPVRKGANFRDLKGVRVRADNKVEWDLTVDREYLPSKKPLVPDYAMPFMRGTSSKPFGRLWWDETVPIVVTKAEPHN</sequence>
<dbReference type="InterPro" id="IPR050390">
    <property type="entry name" value="C5-Methyltransferase"/>
</dbReference>
<keyword evidence="2" id="KW-1185">Reference proteome</keyword>
<evidence type="ECO:0000313" key="2">
    <source>
        <dbReference type="Proteomes" id="UP001237642"/>
    </source>
</evidence>
<dbReference type="Proteomes" id="UP001237642">
    <property type="component" value="Unassembled WGS sequence"/>
</dbReference>
<dbReference type="GO" id="GO:0003886">
    <property type="term" value="F:DNA (cytosine-5-)-methyltransferase activity"/>
    <property type="evidence" value="ECO:0007669"/>
    <property type="project" value="TreeGrafter"/>
</dbReference>
<dbReference type="Gene3D" id="3.40.50.150">
    <property type="entry name" value="Vaccinia Virus protein VP39"/>
    <property type="match status" value="1"/>
</dbReference>
<dbReference type="PANTHER" id="PTHR10629">
    <property type="entry name" value="CYTOSINE-SPECIFIC METHYLTRANSFERASE"/>
    <property type="match status" value="1"/>
</dbReference>
<dbReference type="GO" id="GO:0003677">
    <property type="term" value="F:DNA binding"/>
    <property type="evidence" value="ECO:0007669"/>
    <property type="project" value="TreeGrafter"/>
</dbReference>
<name>A0AAD8HNZ1_9APIA</name>
<evidence type="ECO:0008006" key="3">
    <source>
        <dbReference type="Google" id="ProtNLM"/>
    </source>
</evidence>
<dbReference type="AlphaFoldDB" id="A0AAD8HNZ1"/>
<dbReference type="Gene3D" id="3.90.120.10">
    <property type="entry name" value="DNA Methylase, subunit A, domain 2"/>
    <property type="match status" value="1"/>
</dbReference>
<dbReference type="InterPro" id="IPR029063">
    <property type="entry name" value="SAM-dependent_MTases_sf"/>
</dbReference>
<dbReference type="GO" id="GO:0044027">
    <property type="term" value="P:negative regulation of gene expression via chromosomal CpG island methylation"/>
    <property type="evidence" value="ECO:0007669"/>
    <property type="project" value="TreeGrafter"/>
</dbReference>
<evidence type="ECO:0000313" key="1">
    <source>
        <dbReference type="EMBL" id="KAK1370208.1"/>
    </source>
</evidence>
<dbReference type="GO" id="GO:0005634">
    <property type="term" value="C:nucleus"/>
    <property type="evidence" value="ECO:0007669"/>
    <property type="project" value="TreeGrafter"/>
</dbReference>
<reference evidence="1" key="1">
    <citation type="submission" date="2023-02" db="EMBL/GenBank/DDBJ databases">
        <title>Genome of toxic invasive species Heracleum sosnowskyi carries increased number of genes despite the absence of recent whole-genome duplications.</title>
        <authorList>
            <person name="Schelkunov M."/>
            <person name="Shtratnikova V."/>
            <person name="Makarenko M."/>
            <person name="Klepikova A."/>
            <person name="Omelchenko D."/>
            <person name="Novikova G."/>
            <person name="Obukhova E."/>
            <person name="Bogdanov V."/>
            <person name="Penin A."/>
            <person name="Logacheva M."/>
        </authorList>
    </citation>
    <scope>NUCLEOTIDE SEQUENCE</scope>
    <source>
        <strain evidence="1">Hsosn_3</strain>
        <tissue evidence="1">Leaf</tissue>
    </source>
</reference>
<protein>
    <recommendedName>
        <fullName evidence="3">DNA (cytosine-5-)-methyltransferase</fullName>
    </recommendedName>
</protein>
<gene>
    <name evidence="1" type="ORF">POM88_036300</name>
</gene>
<comment type="caution">
    <text evidence="1">The sequence shown here is derived from an EMBL/GenBank/DDBJ whole genome shotgun (WGS) entry which is preliminary data.</text>
</comment>
<dbReference type="EMBL" id="JAUIZM010000008">
    <property type="protein sequence ID" value="KAK1370208.1"/>
    <property type="molecule type" value="Genomic_DNA"/>
</dbReference>
<reference evidence="1" key="2">
    <citation type="submission" date="2023-05" db="EMBL/GenBank/DDBJ databases">
        <authorList>
            <person name="Schelkunov M.I."/>
        </authorList>
    </citation>
    <scope>NUCLEOTIDE SEQUENCE</scope>
    <source>
        <strain evidence="1">Hsosn_3</strain>
        <tissue evidence="1">Leaf</tissue>
    </source>
</reference>
<dbReference type="SUPFAM" id="SSF53335">
    <property type="entry name" value="S-adenosyl-L-methionine-dependent methyltransferases"/>
    <property type="match status" value="1"/>
</dbReference>
<dbReference type="PANTHER" id="PTHR10629:SF50">
    <property type="entry name" value="DNA (CYTOSINE-5)-METHYLTRANSFERASE CMT3"/>
    <property type="match status" value="1"/>
</dbReference>
<proteinExistence type="predicted"/>